<protein>
    <submittedName>
        <fullName evidence="1">Uncharacterized protein</fullName>
    </submittedName>
</protein>
<keyword evidence="2" id="KW-1185">Reference proteome</keyword>
<evidence type="ECO:0000313" key="1">
    <source>
        <dbReference type="EMBL" id="ATZ24921.1"/>
    </source>
</evidence>
<dbReference type="GeneID" id="49384116"/>
<dbReference type="KEGG" id="slx:SLAV_15335"/>
<organism evidence="1 2">
    <name type="scientific">Streptomyces lavendulae subsp. lavendulae</name>
    <dbReference type="NCBI Taxonomy" id="58340"/>
    <lineage>
        <taxon>Bacteria</taxon>
        <taxon>Bacillati</taxon>
        <taxon>Actinomycetota</taxon>
        <taxon>Actinomycetes</taxon>
        <taxon>Kitasatosporales</taxon>
        <taxon>Streptomycetaceae</taxon>
        <taxon>Streptomyces</taxon>
    </lineage>
</organism>
<evidence type="ECO:0000313" key="2">
    <source>
        <dbReference type="Proteomes" id="UP000231791"/>
    </source>
</evidence>
<dbReference type="EMBL" id="CP024985">
    <property type="protein sequence ID" value="ATZ24921.1"/>
    <property type="molecule type" value="Genomic_DNA"/>
</dbReference>
<name>A0A2K8PDV9_STRLA</name>
<sequence length="592" mass="63371">MTDHLIPPQPGGDARADRQAGRPPVDPAVSEAGRLLCAGTYLDAVYRDRVIDELFVHEERIAAPSYGFDAARVLAHALRARRIELGWAAGVLGAWFVGSLLTGGLLTLLLVPFVLLSLARWLRARANVLLRFLSVLVRIYAWWSLAAVLAGVWIFLYGPLGDFASFFFPGVGDLVSPGAPHGYYDSGFDGSASGYPHDDGVPAAVWLAPVVFAAVVAVVGLQRGHAARIVATELSPARYADRHGDPAEASPGARYARVRDRIRAEQHAPLVMYDINGPFTGAGDAFRPWQLSVELRPREDLGTDRAPQAVTNAHIVGRIVPLLHALRVPSPHGSPQAEAAVLDRLRELVVDECVFLPAGGLPHRDAAPLSPQQFAEHRSGAIEEGGERRRHFLRVRVGGWDENLVVTVFVRVHTQGRMLMLEVAPHVLLPVRTGFQRADAEAHRLLHNTRFGKAVAALAATPRSFTGALATLGRGLASWWRIVTGGHGGARPEGPGLSVREIAAEEDGSLFHLMDLDRYLKTIQDRVVSGVTVALHEAGWHTEEFAQRAVHVAEGGVFIQSVNGSAFSVGGTGHHNTAGGGGGGGKGSSGGK</sequence>
<dbReference type="AlphaFoldDB" id="A0A2K8PDV9"/>
<proteinExistence type="predicted"/>
<reference evidence="1 2" key="1">
    <citation type="submission" date="2017-11" db="EMBL/GenBank/DDBJ databases">
        <title>Complete genome sequence of Streptomyces lavendulae subsp. lavendulae CCM 3239 (formerly 'Streptomyces aureofaciens CCM 3239'), the producer of the angucycline-type antibiotic auricin.</title>
        <authorList>
            <person name="Busche T."/>
            <person name="Novakova R."/>
            <person name="Al'Dilaimi A."/>
            <person name="Homerova D."/>
            <person name="Feckova L."/>
            <person name="Rezuchova B."/>
            <person name="Mingyar E."/>
            <person name="Csolleiova D."/>
            <person name="Bekeova C."/>
            <person name="Winkler A."/>
            <person name="Sevcikova B."/>
            <person name="Kalinowski J."/>
            <person name="Kormanec J."/>
            <person name="Ruckert C."/>
        </authorList>
    </citation>
    <scope>NUCLEOTIDE SEQUENCE [LARGE SCALE GENOMIC DNA]</scope>
    <source>
        <strain evidence="1 2">CCM 3239</strain>
    </source>
</reference>
<gene>
    <name evidence="1" type="ORF">SLAV_15335</name>
</gene>
<dbReference type="Proteomes" id="UP000231791">
    <property type="component" value="Chromosome"/>
</dbReference>
<accession>A0A2K8PDV9</accession>
<dbReference type="RefSeq" id="WP_199922173.1">
    <property type="nucleotide sequence ID" value="NZ_CP024985.1"/>
</dbReference>